<dbReference type="PANTHER" id="PTHR36050:SF1">
    <property type="entry name" value="O-FUCOSYLTRANSFERASE 30"/>
    <property type="match status" value="1"/>
</dbReference>
<protein>
    <recommendedName>
        <fullName evidence="3">O-fucosyltransferase family protein</fullName>
    </recommendedName>
</protein>
<dbReference type="PANTHER" id="PTHR36050">
    <property type="entry name" value="O-FUCOSYLTRANSFERASE 30"/>
    <property type="match status" value="1"/>
</dbReference>
<reference evidence="1 2" key="1">
    <citation type="journal article" date="2020" name="G3 (Bethesda)">
        <title>Improved Reference Genome for Cyclotella cryptica CCMP332, a Model for Cell Wall Morphogenesis, Salinity Adaptation, and Lipid Production in Diatoms (Bacillariophyta).</title>
        <authorList>
            <person name="Roberts W.R."/>
            <person name="Downey K.M."/>
            <person name="Ruck E.C."/>
            <person name="Traller J.C."/>
            <person name="Alverson A.J."/>
        </authorList>
    </citation>
    <scope>NUCLEOTIDE SEQUENCE [LARGE SCALE GENOMIC DNA]</scope>
    <source>
        <strain evidence="1 2">CCMP332</strain>
    </source>
</reference>
<proteinExistence type="predicted"/>
<accession>A0ABD3QMC0</accession>
<feature type="non-terminal residue" evidence="1">
    <location>
        <position position="1"/>
    </location>
</feature>
<evidence type="ECO:0000313" key="1">
    <source>
        <dbReference type="EMBL" id="KAL3800636.1"/>
    </source>
</evidence>
<dbReference type="EMBL" id="JABMIG020000031">
    <property type="protein sequence ID" value="KAL3800636.1"/>
    <property type="molecule type" value="Genomic_DNA"/>
</dbReference>
<sequence length="393" mass="45082">SNQYATLITENRPRRYLFFYAHAGFSNQLYALQRAMCIGYSTQRTIIVPPLLPHIGSRTAYKFGGRAGKDFIVANKIAVDDAKTVLSMDNQTEFPSWSEIINYDVLTKKTGVHLIDLFDFMRMTSESAAAGALLNHTVDIHSMPAEIDDWIEFLDFFNAHFGNNTVALIGSAFTLKYEEAFGKYDKDAMENIRRATLGFTPSNKLLYLLRSAIIHVPQNYVGVHIRFGDTYHLSLCDEKTAAEEYKKLLTVIEEANVTKGSAIYLGSKESNAKKCFEEYSHHDYKVFTLNDLLNVPPSDEHTDRDLERRKMNAAIPSLQDAMNEIYVDLGTKHLIIDLVLISLGYRIFFSRVSFRQHYSTFQQVIEHRHESRTEFLNHIFDFNADRHDTNMQV</sequence>
<comment type="caution">
    <text evidence="1">The sequence shown here is derived from an EMBL/GenBank/DDBJ whole genome shotgun (WGS) entry which is preliminary data.</text>
</comment>
<gene>
    <name evidence="1" type="ORF">HJC23_006098</name>
</gene>
<keyword evidence="2" id="KW-1185">Reference proteome</keyword>
<organism evidence="1 2">
    <name type="scientific">Cyclotella cryptica</name>
    <dbReference type="NCBI Taxonomy" id="29204"/>
    <lineage>
        <taxon>Eukaryota</taxon>
        <taxon>Sar</taxon>
        <taxon>Stramenopiles</taxon>
        <taxon>Ochrophyta</taxon>
        <taxon>Bacillariophyta</taxon>
        <taxon>Coscinodiscophyceae</taxon>
        <taxon>Thalassiosirophycidae</taxon>
        <taxon>Stephanodiscales</taxon>
        <taxon>Stephanodiscaceae</taxon>
        <taxon>Cyclotella</taxon>
    </lineage>
</organism>
<dbReference type="AlphaFoldDB" id="A0ABD3QMC0"/>
<name>A0ABD3QMC0_9STRA</name>
<dbReference type="Proteomes" id="UP001516023">
    <property type="component" value="Unassembled WGS sequence"/>
</dbReference>
<evidence type="ECO:0008006" key="3">
    <source>
        <dbReference type="Google" id="ProtNLM"/>
    </source>
</evidence>
<evidence type="ECO:0000313" key="2">
    <source>
        <dbReference type="Proteomes" id="UP001516023"/>
    </source>
</evidence>